<accession>A0A265N8L1</accession>
<feature type="domain" description="Serine aminopeptidase S33" evidence="4">
    <location>
        <begin position="22"/>
        <end position="231"/>
    </location>
</feature>
<dbReference type="SUPFAM" id="SSF53474">
    <property type="entry name" value="alpha/beta-Hydrolases"/>
    <property type="match status" value="1"/>
</dbReference>
<protein>
    <submittedName>
        <fullName evidence="5">Lipase</fullName>
    </submittedName>
</protein>
<dbReference type="InterPro" id="IPR029058">
    <property type="entry name" value="AB_hydrolase_fold"/>
</dbReference>
<dbReference type="Gene3D" id="3.40.50.1820">
    <property type="entry name" value="alpha/beta hydrolase"/>
    <property type="match status" value="1"/>
</dbReference>
<dbReference type="EMBL" id="NPMS01000006">
    <property type="protein sequence ID" value="OZU88155.1"/>
    <property type="molecule type" value="Genomic_DNA"/>
</dbReference>
<dbReference type="AlphaFoldDB" id="A0A265N8L1"/>
<evidence type="ECO:0000313" key="6">
    <source>
        <dbReference type="Proteomes" id="UP000216498"/>
    </source>
</evidence>
<dbReference type="PANTHER" id="PTHR11614">
    <property type="entry name" value="PHOSPHOLIPASE-RELATED"/>
    <property type="match status" value="1"/>
</dbReference>
<evidence type="ECO:0000256" key="3">
    <source>
        <dbReference type="PIRSR" id="PIRSR017388-3"/>
    </source>
</evidence>
<feature type="site" description="Important for substrate specificity" evidence="3">
    <location>
        <position position="145"/>
    </location>
</feature>
<feature type="binding site" evidence="2">
    <location>
        <position position="28"/>
    </location>
    <ligand>
        <name>substrate</name>
    </ligand>
</feature>
<dbReference type="OrthoDB" id="9786110at2"/>
<dbReference type="PIRSF" id="PIRSF017388">
    <property type="entry name" value="Esterase_lipase"/>
    <property type="match status" value="1"/>
</dbReference>
<dbReference type="GO" id="GO:0052689">
    <property type="term" value="F:carboxylic ester hydrolase activity"/>
    <property type="evidence" value="ECO:0007669"/>
    <property type="project" value="InterPro"/>
</dbReference>
<dbReference type="InterPro" id="IPR012354">
    <property type="entry name" value="Esterase_lipase"/>
</dbReference>
<dbReference type="InterPro" id="IPR051044">
    <property type="entry name" value="MAG_DAG_Lipase"/>
</dbReference>
<evidence type="ECO:0000256" key="2">
    <source>
        <dbReference type="PIRSR" id="PIRSR017388-2"/>
    </source>
</evidence>
<keyword evidence="6" id="KW-1185">Reference proteome</keyword>
<name>A0A265N8L1_9BACI</name>
<sequence>MGNYQIMKEAEEFYFPGNNIGVLVIHGFTGSTQSMRFLGEELANEGFTVFGPRLTGHGTTPKDMEKASYKDWIQNVEEGLKKLNETCTDIFVTGLSMGGTLTLFLAENHPDIKGIMPINAATHMPEMIKDYEKLSLVNTRFVDGIGSDIKKEGVEELAYPKTPVKSMNDLIKLSKNVRSNLSKITGPALILSSVVDHVVPPENSKEIYESISSTEKELVSLENSYHVATLDNDKEQIAKKCVEFINKINTR</sequence>
<dbReference type="InterPro" id="IPR022742">
    <property type="entry name" value="Hydrolase_4"/>
</dbReference>
<proteinExistence type="predicted"/>
<organism evidence="5 6">
    <name type="scientific">Virgibacillus indicus</name>
    <dbReference type="NCBI Taxonomy" id="2024554"/>
    <lineage>
        <taxon>Bacteria</taxon>
        <taxon>Bacillati</taxon>
        <taxon>Bacillota</taxon>
        <taxon>Bacilli</taxon>
        <taxon>Bacillales</taxon>
        <taxon>Bacillaceae</taxon>
        <taxon>Virgibacillus</taxon>
    </lineage>
</organism>
<feature type="binding site" evidence="2">
    <location>
        <position position="97"/>
    </location>
    <ligand>
        <name>substrate</name>
    </ligand>
</feature>
<dbReference type="Pfam" id="PF12146">
    <property type="entry name" value="Hydrolase_4"/>
    <property type="match status" value="1"/>
</dbReference>
<dbReference type="Proteomes" id="UP000216498">
    <property type="component" value="Unassembled WGS sequence"/>
</dbReference>
<evidence type="ECO:0000313" key="5">
    <source>
        <dbReference type="EMBL" id="OZU88155.1"/>
    </source>
</evidence>
<evidence type="ECO:0000256" key="1">
    <source>
        <dbReference type="PIRSR" id="PIRSR017388-1"/>
    </source>
</evidence>
<feature type="active site" description="Nucleophile" evidence="1">
    <location>
        <position position="96"/>
    </location>
</feature>
<evidence type="ECO:0000259" key="4">
    <source>
        <dbReference type="Pfam" id="PF12146"/>
    </source>
</evidence>
<dbReference type="RefSeq" id="WP_094886412.1">
    <property type="nucleotide sequence ID" value="NZ_NPMS01000006.1"/>
</dbReference>
<comment type="caution">
    <text evidence="5">The sequence shown here is derived from an EMBL/GenBank/DDBJ whole genome shotgun (WGS) entry which is preliminary data.</text>
</comment>
<feature type="active site" description="Charge relay system" evidence="1">
    <location>
        <position position="196"/>
    </location>
</feature>
<reference evidence="5 6" key="1">
    <citation type="submission" date="2017-08" db="EMBL/GenBank/DDBJ databases">
        <title>Virgibacillus indicus sp. nov. and Virgibacillus profoundi sp. nov, two moderately halophilic bacteria isolated from marine sediment by using the Microfluidic Streak Plate.</title>
        <authorList>
            <person name="Xu B."/>
            <person name="Hu B."/>
            <person name="Wang J."/>
            <person name="Zhu Y."/>
            <person name="Huang L."/>
            <person name="Du W."/>
            <person name="Huang Y."/>
        </authorList>
    </citation>
    <scope>NUCLEOTIDE SEQUENCE [LARGE SCALE GENOMIC DNA]</scope>
    <source>
        <strain evidence="5 6">IO3-P2-C2</strain>
    </source>
</reference>
<gene>
    <name evidence="5" type="ORF">CIL03_13605</name>
</gene>
<feature type="active site" description="Charge relay system" evidence="1">
    <location>
        <position position="226"/>
    </location>
</feature>